<dbReference type="eggNOG" id="ENOG5031RQE">
    <property type="taxonomic scope" value="Bacteria"/>
</dbReference>
<dbReference type="RefSeq" id="WP_005215161.1">
    <property type="nucleotide sequence ID" value="NZ_KB850089.1"/>
</dbReference>
<evidence type="ECO:0000313" key="2">
    <source>
        <dbReference type="Proteomes" id="UP000013248"/>
    </source>
</evidence>
<proteinExistence type="predicted"/>
<dbReference type="PATRIC" id="fig|1217705.3.peg.671"/>
<dbReference type="Proteomes" id="UP000013248">
    <property type="component" value="Unassembled WGS sequence"/>
</dbReference>
<protein>
    <submittedName>
        <fullName evidence="1">Uncharacterized protein</fullName>
    </submittedName>
</protein>
<organism evidence="1 2">
    <name type="scientific">Acinetobacter modestus</name>
    <dbReference type="NCBI Taxonomy" id="1776740"/>
    <lineage>
        <taxon>Bacteria</taxon>
        <taxon>Pseudomonadati</taxon>
        <taxon>Pseudomonadota</taxon>
        <taxon>Gammaproteobacteria</taxon>
        <taxon>Moraxellales</taxon>
        <taxon>Moraxellaceae</taxon>
        <taxon>Acinetobacter</taxon>
    </lineage>
</organism>
<accession>N9NDC9</accession>
<dbReference type="STRING" id="1217705.F900_00705"/>
<name>N9NDC9_9GAMM</name>
<dbReference type="EMBL" id="APRP01000011">
    <property type="protein sequence ID" value="ENX03611.1"/>
    <property type="molecule type" value="Genomic_DNA"/>
</dbReference>
<dbReference type="HOGENOM" id="CLU_896112_0_0_6"/>
<evidence type="ECO:0000313" key="1">
    <source>
        <dbReference type="EMBL" id="ENX03611.1"/>
    </source>
</evidence>
<dbReference type="AlphaFoldDB" id="N9NDC9"/>
<sequence>MKDITFSDTVQFGIWKYLDEVNGVVIPQYSCAQPITNGIRLGNGNDTIAGVGECGVTPPLISCDGAVTSITFPELSGVWDIQLDGQYYDAAEREIVFWLQSAWDTTFNTQKTGSVVNIANIDTDNHRFKLIPVQTTSYQAPTDNTTFMEHDDGSLTFCLSAMPKRYFEGISIDLDGPDVNFSVSGSNIGQIKVTNPNGLESIFTPASLEVVHLGYIEGFYTINAANGFDNLKGDVYFKSSLNQSIVPSPTIDSVTRATNNIVTILGTAKPFSVVTLIPNDNDDEPIAYSKVLEGESNFSFILELPVDFSGYIRCRDGGVGSEGTTFNI</sequence>
<reference evidence="1 2" key="1">
    <citation type="submission" date="2013-02" db="EMBL/GenBank/DDBJ databases">
        <title>The Genome Sequence of Acinetobacter sp. ANC 3862.</title>
        <authorList>
            <consortium name="The Broad Institute Genome Sequencing Platform"/>
            <consortium name="The Broad Institute Genome Sequencing Center for Infectious Disease"/>
            <person name="Cerqueira G."/>
            <person name="Feldgarden M."/>
            <person name="Courvalin P."/>
            <person name="Perichon B."/>
            <person name="Grillot-Courvalin C."/>
            <person name="Clermont D."/>
            <person name="Rocha E."/>
            <person name="Yoon E.-J."/>
            <person name="Nemec A."/>
            <person name="Walker B."/>
            <person name="Young S.K."/>
            <person name="Zeng Q."/>
            <person name="Gargeya S."/>
            <person name="Fitzgerald M."/>
            <person name="Haas B."/>
            <person name="Abouelleil A."/>
            <person name="Alvarado L."/>
            <person name="Arachchi H.M."/>
            <person name="Berlin A.M."/>
            <person name="Chapman S.B."/>
            <person name="Dewar J."/>
            <person name="Goldberg J."/>
            <person name="Griggs A."/>
            <person name="Gujja S."/>
            <person name="Hansen M."/>
            <person name="Howarth C."/>
            <person name="Imamovic A."/>
            <person name="Larimer J."/>
            <person name="McCowan C."/>
            <person name="Murphy C."/>
            <person name="Neiman D."/>
            <person name="Pearson M."/>
            <person name="Priest M."/>
            <person name="Roberts A."/>
            <person name="Saif S."/>
            <person name="Shea T."/>
            <person name="Sisk P."/>
            <person name="Sykes S."/>
            <person name="Wortman J."/>
            <person name="Nusbaum C."/>
            <person name="Birren B."/>
        </authorList>
    </citation>
    <scope>NUCLEOTIDE SEQUENCE [LARGE SCALE GENOMIC DNA]</scope>
    <source>
        <strain evidence="1 2">ANC 3862</strain>
    </source>
</reference>
<comment type="caution">
    <text evidence="1">The sequence shown here is derived from an EMBL/GenBank/DDBJ whole genome shotgun (WGS) entry which is preliminary data.</text>
</comment>
<gene>
    <name evidence="1" type="ORF">F900_00705</name>
</gene>